<dbReference type="EMBL" id="JAYMGO010000001">
    <property type="protein sequence ID" value="KAL1281446.1"/>
    <property type="molecule type" value="Genomic_DNA"/>
</dbReference>
<sequence>MEKLSKYQREMKLPEYKLVQEVETRWNSTYLMLERFLAVKVPLSAALSTIDAGLPVLFSSDWDAIESAVRILHPFFQVTEEISAELNVTASKCIPMVRNLQKVTTSMMQQQEK</sequence>
<keyword evidence="5" id="KW-0539">Nucleus</keyword>
<protein>
    <recommendedName>
        <fullName evidence="8">Zinc finger BED domain-containing protein 4</fullName>
    </recommendedName>
</protein>
<evidence type="ECO:0000313" key="7">
    <source>
        <dbReference type="Proteomes" id="UP001558613"/>
    </source>
</evidence>
<evidence type="ECO:0000256" key="2">
    <source>
        <dbReference type="ARBA" id="ARBA00022723"/>
    </source>
</evidence>
<dbReference type="SUPFAM" id="SSF53098">
    <property type="entry name" value="Ribonuclease H-like"/>
    <property type="match status" value="1"/>
</dbReference>
<evidence type="ECO:0000313" key="6">
    <source>
        <dbReference type="EMBL" id="KAL1281446.1"/>
    </source>
</evidence>
<reference evidence="6 7" key="1">
    <citation type="submission" date="2023-09" db="EMBL/GenBank/DDBJ databases">
        <authorList>
            <person name="Wang M."/>
        </authorList>
    </citation>
    <scope>NUCLEOTIDE SEQUENCE [LARGE SCALE GENOMIC DNA]</scope>
    <source>
        <strain evidence="6">GT-2023</strain>
        <tissue evidence="6">Liver</tissue>
    </source>
</reference>
<comment type="subcellular location">
    <subcellularLocation>
        <location evidence="1">Nucleus</location>
    </subcellularLocation>
</comment>
<evidence type="ECO:0008006" key="8">
    <source>
        <dbReference type="Google" id="ProtNLM"/>
    </source>
</evidence>
<evidence type="ECO:0000256" key="4">
    <source>
        <dbReference type="ARBA" id="ARBA00022833"/>
    </source>
</evidence>
<proteinExistence type="predicted"/>
<evidence type="ECO:0000256" key="5">
    <source>
        <dbReference type="ARBA" id="ARBA00023242"/>
    </source>
</evidence>
<comment type="caution">
    <text evidence="6">The sequence shown here is derived from an EMBL/GenBank/DDBJ whole genome shotgun (WGS) entry which is preliminary data.</text>
</comment>
<name>A0ABR3NXE4_9TELE</name>
<keyword evidence="2" id="KW-0479">Metal-binding</keyword>
<keyword evidence="3" id="KW-0863">Zinc-finger</keyword>
<accession>A0ABR3NXE4</accession>
<feature type="non-terminal residue" evidence="6">
    <location>
        <position position="113"/>
    </location>
</feature>
<dbReference type="PANTHER" id="PTHR46481">
    <property type="entry name" value="ZINC FINGER BED DOMAIN-CONTAINING PROTEIN 4"/>
    <property type="match status" value="1"/>
</dbReference>
<dbReference type="InterPro" id="IPR052035">
    <property type="entry name" value="ZnF_BED_domain_contain"/>
</dbReference>
<keyword evidence="4" id="KW-0862">Zinc</keyword>
<evidence type="ECO:0000256" key="3">
    <source>
        <dbReference type="ARBA" id="ARBA00022771"/>
    </source>
</evidence>
<dbReference type="Proteomes" id="UP001558613">
    <property type="component" value="Unassembled WGS sequence"/>
</dbReference>
<dbReference type="InterPro" id="IPR012337">
    <property type="entry name" value="RNaseH-like_sf"/>
</dbReference>
<evidence type="ECO:0000256" key="1">
    <source>
        <dbReference type="ARBA" id="ARBA00004123"/>
    </source>
</evidence>
<gene>
    <name evidence="6" type="ORF">QQF64_000249</name>
</gene>
<organism evidence="6 7">
    <name type="scientific">Cirrhinus molitorella</name>
    <name type="common">mud carp</name>
    <dbReference type="NCBI Taxonomy" id="172907"/>
    <lineage>
        <taxon>Eukaryota</taxon>
        <taxon>Metazoa</taxon>
        <taxon>Chordata</taxon>
        <taxon>Craniata</taxon>
        <taxon>Vertebrata</taxon>
        <taxon>Euteleostomi</taxon>
        <taxon>Actinopterygii</taxon>
        <taxon>Neopterygii</taxon>
        <taxon>Teleostei</taxon>
        <taxon>Ostariophysi</taxon>
        <taxon>Cypriniformes</taxon>
        <taxon>Cyprinidae</taxon>
        <taxon>Labeoninae</taxon>
        <taxon>Labeonini</taxon>
        <taxon>Cirrhinus</taxon>
    </lineage>
</organism>
<dbReference type="PANTHER" id="PTHR46481:SF10">
    <property type="entry name" value="ZINC FINGER BED DOMAIN-CONTAINING PROTEIN 39"/>
    <property type="match status" value="1"/>
</dbReference>
<keyword evidence="7" id="KW-1185">Reference proteome</keyword>